<sequence length="1071" mass="119619">MGSCYPNFNLVYCFLFLFTVTSYMRMGDGLPSGVESCIEEERGALLSFKQNVTDPSGRLSSWVGRDCCQWKGILCNNRTGHVAKVDLRNTYPSPVSSDPEDRYDMLAYERSFLSGKINPSLLSLKHLNYLDLSRNSFELLKFNGLLENLRYLNLSSALLFEGAEIPEFIGNLSSLETLDLSNNYFEGNPIPKSFGQLKSLNYLDISSSAFQGEIPHNLGNLSNLNHLDLGWNDLKISSESLNWLPRLSSLTYLNLDFLNLDSAGASWLSAVNMIPSLLELHLSLCSIERIPLSIQKVNMTSLLVLDMSRNSISSPLPSWFSNLTSLRKLNLSGQDFSYFTGPIPREIARLVYLEGLDFSGNGLEGHIPKLNFCKLKTLNFQGNEFDGGIQGLLSGFSNCTDSVLESLDLSSNKLEDELPDSLGMLHNLQYVNLEFNNFSGEIPESIGKLSSLKTLNLEFNNFWGKIPESIGKLSSLKTLNLSYNNMIGPIPDTLGQLSELVHLDLYGNSWDGILTESHFTNLTRLRSIDVSTYRPMSLIVKLSHEWIPPFKLYTVGITNCSVGPKFPAWLQLQTELSDVTLRSTGIWGTIPEEWLLKVSLQLKYLDLSYNHIRGRLPLQLKCPNLYHIDLSYNRFDGPLPLLSANLTIFNLESNSFSGPIPSNIDQLMPTLQGLYLSDNQLEGTIPPSICNLQSLSILSLRNNHLFGEFPQEWSVWPGIYVVDVGYNNLSGNMPSSMGVPSSLSVLKMNDNNLGGTIPSSIWQNCTSLRSIDLGGNKFTGNMTLWIGSNAPGLYFIRLRSNLLSGHISDQLCNLPFLDILDLSHNNFSGSIPKCLKNMTSLVEGFFNATDYESYIEQATLTLKGRELVYNKTLFLVKSIDLSSNNLEGEIPEEITSLILLSTLNLSRNQLRGNIPFKIGNLRWLETLDLSQNHLSGQIPQSLSSLTFLSHLNLSYNNLAGKIPSGNQLQTLEDPSIYKGNLLLCGVPLSNKCPGDETFTATDAKDSDEDGNNKLWFYVSMVLGFTVGFWGVCGTLLVKKSWRYAYFRLFDDIKDKVMLAIAVKVARFQRKL</sequence>
<evidence type="ECO:0000256" key="3">
    <source>
        <dbReference type="ARBA" id="ARBA00022475"/>
    </source>
</evidence>
<feature type="domain" description="Leucine-rich repeat-containing N-terminal plant-type" evidence="14">
    <location>
        <begin position="39"/>
        <end position="76"/>
    </location>
</feature>
<evidence type="ECO:0000256" key="11">
    <source>
        <dbReference type="ARBA" id="ARBA00023180"/>
    </source>
</evidence>
<dbReference type="Pfam" id="PF08263">
    <property type="entry name" value="LRRNT_2"/>
    <property type="match status" value="1"/>
</dbReference>
<dbReference type="OrthoDB" id="1060944at2759"/>
<keyword evidence="5 12" id="KW-0812">Transmembrane</keyword>
<dbReference type="FunFam" id="3.80.10.10:FF:000649">
    <property type="entry name" value="Leucine Rich Repeat family protein"/>
    <property type="match status" value="1"/>
</dbReference>
<comment type="caution">
    <text evidence="16">The sequence shown here is derived from an EMBL/GenBank/DDBJ whole genome shotgun (WGS) entry which is preliminary data.</text>
</comment>
<evidence type="ECO:0000256" key="12">
    <source>
        <dbReference type="SAM" id="Phobius"/>
    </source>
</evidence>
<comment type="similarity">
    <text evidence="2">Belongs to the RLP family.</text>
</comment>
<keyword evidence="3" id="KW-1003">Cell membrane</keyword>
<evidence type="ECO:0000313" key="16">
    <source>
        <dbReference type="EMBL" id="KAB2601757.1"/>
    </source>
</evidence>
<evidence type="ECO:0000256" key="13">
    <source>
        <dbReference type="SAM" id="SignalP"/>
    </source>
</evidence>
<dbReference type="PANTHER" id="PTHR48063:SF90">
    <property type="entry name" value="OS11G0565920 PROTEIN"/>
    <property type="match status" value="1"/>
</dbReference>
<reference evidence="16 17" key="1">
    <citation type="submission" date="2019-09" db="EMBL/GenBank/DDBJ databases">
        <authorList>
            <person name="Ou C."/>
        </authorList>
    </citation>
    <scope>NUCLEOTIDE SEQUENCE [LARGE SCALE GENOMIC DNA]</scope>
    <source>
        <strain evidence="16">S2</strain>
        <tissue evidence="16">Leaf</tissue>
    </source>
</reference>
<evidence type="ECO:0000256" key="2">
    <source>
        <dbReference type="ARBA" id="ARBA00009592"/>
    </source>
</evidence>
<evidence type="ECO:0000256" key="10">
    <source>
        <dbReference type="ARBA" id="ARBA00023170"/>
    </source>
</evidence>
<comment type="subcellular location">
    <subcellularLocation>
        <location evidence="1">Cell membrane</location>
        <topology evidence="1">Single-pass type I membrane protein</topology>
    </subcellularLocation>
</comment>
<evidence type="ECO:0000259" key="15">
    <source>
        <dbReference type="Pfam" id="PF23598"/>
    </source>
</evidence>
<evidence type="ECO:0000259" key="14">
    <source>
        <dbReference type="Pfam" id="PF08263"/>
    </source>
</evidence>
<dbReference type="InterPro" id="IPR003591">
    <property type="entry name" value="Leu-rich_rpt_typical-subtyp"/>
</dbReference>
<dbReference type="Pfam" id="PF23598">
    <property type="entry name" value="LRR_14"/>
    <property type="match status" value="2"/>
</dbReference>
<evidence type="ECO:0000256" key="4">
    <source>
        <dbReference type="ARBA" id="ARBA00022614"/>
    </source>
</evidence>
<dbReference type="EMBL" id="SMOL01000695">
    <property type="protein sequence ID" value="KAB2601757.1"/>
    <property type="molecule type" value="Genomic_DNA"/>
</dbReference>
<reference evidence="16 17" key="3">
    <citation type="submission" date="2019-11" db="EMBL/GenBank/DDBJ databases">
        <title>A de novo genome assembly of a pear dwarfing rootstock.</title>
        <authorList>
            <person name="Wang F."/>
            <person name="Wang J."/>
            <person name="Li S."/>
            <person name="Zhang Y."/>
            <person name="Fang M."/>
            <person name="Ma L."/>
            <person name="Zhao Y."/>
            <person name="Jiang S."/>
        </authorList>
    </citation>
    <scope>NUCLEOTIDE SEQUENCE [LARGE SCALE GENOMIC DNA]</scope>
    <source>
        <strain evidence="16">S2</strain>
        <tissue evidence="16">Leaf</tissue>
    </source>
</reference>
<organism evidence="16 17">
    <name type="scientific">Pyrus ussuriensis x Pyrus communis</name>
    <dbReference type="NCBI Taxonomy" id="2448454"/>
    <lineage>
        <taxon>Eukaryota</taxon>
        <taxon>Viridiplantae</taxon>
        <taxon>Streptophyta</taxon>
        <taxon>Embryophyta</taxon>
        <taxon>Tracheophyta</taxon>
        <taxon>Spermatophyta</taxon>
        <taxon>Magnoliopsida</taxon>
        <taxon>eudicotyledons</taxon>
        <taxon>Gunneridae</taxon>
        <taxon>Pentapetalae</taxon>
        <taxon>rosids</taxon>
        <taxon>fabids</taxon>
        <taxon>Rosales</taxon>
        <taxon>Rosaceae</taxon>
        <taxon>Amygdaloideae</taxon>
        <taxon>Maleae</taxon>
        <taxon>Pyrus</taxon>
    </lineage>
</organism>
<keyword evidence="4" id="KW-0433">Leucine-rich repeat</keyword>
<dbReference type="Pfam" id="PF00560">
    <property type="entry name" value="LRR_1"/>
    <property type="match status" value="8"/>
</dbReference>
<name>A0A5N5FFN0_9ROSA</name>
<dbReference type="SMART" id="SM00369">
    <property type="entry name" value="LRR_TYP"/>
    <property type="match status" value="11"/>
</dbReference>
<dbReference type="SUPFAM" id="SSF52047">
    <property type="entry name" value="RNI-like"/>
    <property type="match status" value="1"/>
</dbReference>
<evidence type="ECO:0000256" key="7">
    <source>
        <dbReference type="ARBA" id="ARBA00022737"/>
    </source>
</evidence>
<dbReference type="InterPro" id="IPR001611">
    <property type="entry name" value="Leu-rich_rpt"/>
</dbReference>
<proteinExistence type="inferred from homology"/>
<feature type="signal peptide" evidence="13">
    <location>
        <begin position="1"/>
        <end position="29"/>
    </location>
</feature>
<dbReference type="Proteomes" id="UP000327157">
    <property type="component" value="Chromosome 10"/>
</dbReference>
<accession>A0A5N5FFN0</accession>
<dbReference type="InterPro" id="IPR032675">
    <property type="entry name" value="LRR_dom_sf"/>
</dbReference>
<keyword evidence="11" id="KW-0325">Glycoprotein</keyword>
<feature type="chain" id="PRO_5024316870" evidence="13">
    <location>
        <begin position="30"/>
        <end position="1071"/>
    </location>
</feature>
<keyword evidence="10 16" id="KW-0675">Receptor</keyword>
<keyword evidence="6 13" id="KW-0732">Signal</keyword>
<dbReference type="GO" id="GO:0005886">
    <property type="term" value="C:plasma membrane"/>
    <property type="evidence" value="ECO:0007669"/>
    <property type="project" value="UniProtKB-SubCell"/>
</dbReference>
<evidence type="ECO:0000256" key="9">
    <source>
        <dbReference type="ARBA" id="ARBA00023136"/>
    </source>
</evidence>
<feature type="domain" description="Disease resistance R13L4/SHOC-2-like LRR" evidence="15">
    <location>
        <begin position="407"/>
        <end position="579"/>
    </location>
</feature>
<dbReference type="InterPro" id="IPR013210">
    <property type="entry name" value="LRR_N_plant-typ"/>
</dbReference>
<evidence type="ECO:0000256" key="6">
    <source>
        <dbReference type="ARBA" id="ARBA00022729"/>
    </source>
</evidence>
<dbReference type="SUPFAM" id="SSF52058">
    <property type="entry name" value="L domain-like"/>
    <property type="match status" value="1"/>
</dbReference>
<dbReference type="Gene3D" id="3.80.10.10">
    <property type="entry name" value="Ribonuclease Inhibitor"/>
    <property type="match status" value="3"/>
</dbReference>
<evidence type="ECO:0000256" key="1">
    <source>
        <dbReference type="ARBA" id="ARBA00004251"/>
    </source>
</evidence>
<dbReference type="FunFam" id="3.80.10.10:FF:000111">
    <property type="entry name" value="LRR receptor-like serine/threonine-protein kinase ERECTA"/>
    <property type="match status" value="1"/>
</dbReference>
<evidence type="ECO:0000256" key="5">
    <source>
        <dbReference type="ARBA" id="ARBA00022692"/>
    </source>
</evidence>
<dbReference type="PANTHER" id="PTHR48063">
    <property type="entry name" value="LRR RECEPTOR-LIKE KINASE"/>
    <property type="match status" value="1"/>
</dbReference>
<dbReference type="FunFam" id="3.80.10.10:FF:000041">
    <property type="entry name" value="LRR receptor-like serine/threonine-protein kinase ERECTA"/>
    <property type="match status" value="1"/>
</dbReference>
<feature type="domain" description="Disease resistance R13L4/SHOC-2-like LRR" evidence="15">
    <location>
        <begin position="116"/>
        <end position="332"/>
    </location>
</feature>
<keyword evidence="17" id="KW-1185">Reference proteome</keyword>
<keyword evidence="8 12" id="KW-1133">Transmembrane helix</keyword>
<dbReference type="InterPro" id="IPR055414">
    <property type="entry name" value="LRR_R13L4/SHOC2-like"/>
</dbReference>
<keyword evidence="7" id="KW-0677">Repeat</keyword>
<evidence type="ECO:0000256" key="8">
    <source>
        <dbReference type="ARBA" id="ARBA00022989"/>
    </source>
</evidence>
<gene>
    <name evidence="16" type="ORF">D8674_002762</name>
</gene>
<feature type="transmembrane region" description="Helical" evidence="12">
    <location>
        <begin position="1014"/>
        <end position="1037"/>
    </location>
</feature>
<keyword evidence="9 12" id="KW-0472">Membrane</keyword>
<dbReference type="AlphaFoldDB" id="A0A5N5FFN0"/>
<dbReference type="FunFam" id="3.80.10.10:FF:000299">
    <property type="entry name" value="Piriformospora indica-insensitive protein 2"/>
    <property type="match status" value="1"/>
</dbReference>
<evidence type="ECO:0000313" key="17">
    <source>
        <dbReference type="Proteomes" id="UP000327157"/>
    </source>
</evidence>
<protein>
    <submittedName>
        <fullName evidence="16">Receptor-like protein 12</fullName>
    </submittedName>
</protein>
<reference evidence="17" key="2">
    <citation type="submission" date="2019-10" db="EMBL/GenBank/DDBJ databases">
        <title>A de novo genome assembly of a pear dwarfing rootstock.</title>
        <authorList>
            <person name="Wang F."/>
            <person name="Wang J."/>
            <person name="Li S."/>
            <person name="Zhang Y."/>
            <person name="Fang M."/>
            <person name="Ma L."/>
            <person name="Zhao Y."/>
            <person name="Jiang S."/>
        </authorList>
    </citation>
    <scope>NUCLEOTIDE SEQUENCE [LARGE SCALE GENOMIC DNA]</scope>
</reference>
<dbReference type="InterPro" id="IPR046956">
    <property type="entry name" value="RLP23-like"/>
</dbReference>
<dbReference type="FunFam" id="3.80.10.10:FF:000095">
    <property type="entry name" value="LRR receptor-like serine/threonine-protein kinase GSO1"/>
    <property type="match status" value="1"/>
</dbReference>